<dbReference type="RefSeq" id="WP_251833412.1">
    <property type="nucleotide sequence ID" value="NZ_JACSPS010000002.1"/>
</dbReference>
<protein>
    <submittedName>
        <fullName evidence="2">PD-(D/E)XK nuclease family protein</fullName>
    </submittedName>
</protein>
<dbReference type="InterPro" id="IPR011335">
    <property type="entry name" value="Restrct_endonuc-II-like"/>
</dbReference>
<gene>
    <name evidence="2" type="ORF">H9628_07015</name>
</gene>
<organism evidence="2 3">
    <name type="scientific">Kaistella pullorum</name>
    <dbReference type="NCBI Taxonomy" id="2763074"/>
    <lineage>
        <taxon>Bacteria</taxon>
        <taxon>Pseudomonadati</taxon>
        <taxon>Bacteroidota</taxon>
        <taxon>Flavobacteriia</taxon>
        <taxon>Flavobacteriales</taxon>
        <taxon>Weeksellaceae</taxon>
        <taxon>Chryseobacterium group</taxon>
        <taxon>Kaistella</taxon>
    </lineage>
</organism>
<feature type="domain" description="PD-(D/E)XK endonuclease-like" evidence="1">
    <location>
        <begin position="626"/>
        <end position="855"/>
    </location>
</feature>
<dbReference type="InterPro" id="IPR011604">
    <property type="entry name" value="PDDEXK-like_dom_sf"/>
</dbReference>
<evidence type="ECO:0000259" key="1">
    <source>
        <dbReference type="Pfam" id="PF12705"/>
    </source>
</evidence>
<dbReference type="EMBL" id="JACSPS010000002">
    <property type="protein sequence ID" value="MBD8018218.1"/>
    <property type="molecule type" value="Genomic_DNA"/>
</dbReference>
<proteinExistence type="predicted"/>
<name>A0ABR8WMB6_9FLAO</name>
<comment type="caution">
    <text evidence="2">The sequence shown here is derived from an EMBL/GenBank/DDBJ whole genome shotgun (WGS) entry which is preliminary data.</text>
</comment>
<dbReference type="SUPFAM" id="SSF52540">
    <property type="entry name" value="P-loop containing nucleoside triphosphate hydrolases"/>
    <property type="match status" value="1"/>
</dbReference>
<dbReference type="InterPro" id="IPR038726">
    <property type="entry name" value="PDDEXK_AddAB-type"/>
</dbReference>
<sequence>MKFLNKIVTELLALKSDLSKFNIVLPGKRPIVFIKKIFKEKQYSGFLPNFFTIEDLITEIGGKTPVQGIAVWLFAFDVYRSQHPGESFSDFLKWFPTLLKDWDDISKFAEDDTKVLEYMVSEERIKNWAENLGDQDGTVRKHLNFWQRMNAFVPLLQLRLEEKGWATSGMMHKAASRKIEEFAQSTDGKYVFCGFNAFTPVEEKLVKNLLQWDRAICYFQGDDYYVADERQEAGKFLRQHRHWKEFNESRPFRWIEDDFRKTKNIKVYEVSGNVSQTKVLPSIFSEIESENLADTAVVLLDENLLPAALDALAAAPRLNITMGFPLKNLAFSNAMKRLFYLQKLLEASDSSYYYNDVLSILEELPNADQDQEIIVQFRVQIEERNIIYISRKLLAELLGELSYFNLFQKQESVAVFLDLLISYCYQLKFGDLDDIQYENISHFEKSFKIIKNQLSPYSFTLNMETLEVLINQLISSETIDFQGEPLEGLQVMGLLETRLLNFENIILLSANEGKLPLGNTQNTYVPFGVRKHFGLHTFLENDSIYAYHFYRFLQDSRNVHLLFNALNSGVNSGEKSRFITQLEIEDRYHKIENIIIENSSEPILLQPMQYEKTPPVLEQLELWKSRVSASHLTSYIYDPIDFYLNKILHTREGEEMEEELSQRSYGNLVHYALQHIYDPLVGKVLQNNDLSLISETINEALNAAIEKIKHQPEFYERGINFIHKSIAERVVRSVLQHDIELLSNGNTLEIVGVEREFTSPPFYLNDEKTDSVAFYGFIDRIDRLNGNLRIIDFKTAKTKNLAITHPKKDDGGEKLQNLFFSSDYKQAMQLSIYAHLILNSTDFVDNKVQCGIWSFAEVNRGVQTLSLFGDDEITAENLQTSMNAVKNVILDILNPENKFVESVKVSYDY</sequence>
<reference evidence="2 3" key="1">
    <citation type="submission" date="2020-08" db="EMBL/GenBank/DDBJ databases">
        <title>A Genomic Blueprint of the Chicken Gut Microbiome.</title>
        <authorList>
            <person name="Gilroy R."/>
            <person name="Ravi A."/>
            <person name="Getino M."/>
            <person name="Pursley I."/>
            <person name="Horton D.L."/>
            <person name="Alikhan N.-F."/>
            <person name="Baker D."/>
            <person name="Gharbi K."/>
            <person name="Hall N."/>
            <person name="Watson M."/>
            <person name="Adriaenssens E.M."/>
            <person name="Foster-Nyarko E."/>
            <person name="Jarju S."/>
            <person name="Secka A."/>
            <person name="Antonio M."/>
            <person name="Oren A."/>
            <person name="Chaudhuri R."/>
            <person name="La Ragione R.M."/>
            <person name="Hildebrand F."/>
            <person name="Pallen M.J."/>
        </authorList>
    </citation>
    <scope>NUCLEOTIDE SEQUENCE [LARGE SCALE GENOMIC DNA]</scope>
    <source>
        <strain evidence="2 3">Sa1CVA4</strain>
    </source>
</reference>
<accession>A0ABR8WMB6</accession>
<dbReference type="InterPro" id="IPR027417">
    <property type="entry name" value="P-loop_NTPase"/>
</dbReference>
<evidence type="ECO:0000313" key="3">
    <source>
        <dbReference type="Proteomes" id="UP000626242"/>
    </source>
</evidence>
<dbReference type="SUPFAM" id="SSF52980">
    <property type="entry name" value="Restriction endonuclease-like"/>
    <property type="match status" value="1"/>
</dbReference>
<dbReference type="Pfam" id="PF12705">
    <property type="entry name" value="PDDEXK_1"/>
    <property type="match status" value="1"/>
</dbReference>
<keyword evidence="3" id="KW-1185">Reference proteome</keyword>
<dbReference type="Proteomes" id="UP000626242">
    <property type="component" value="Unassembled WGS sequence"/>
</dbReference>
<dbReference type="Gene3D" id="3.90.320.10">
    <property type="match status" value="1"/>
</dbReference>
<evidence type="ECO:0000313" key="2">
    <source>
        <dbReference type="EMBL" id="MBD8018218.1"/>
    </source>
</evidence>